<comment type="caution">
    <text evidence="6">The sequence shown here is derived from an EMBL/GenBank/DDBJ whole genome shotgun (WGS) entry which is preliminary data.</text>
</comment>
<dbReference type="Pfam" id="PF00589">
    <property type="entry name" value="Phage_integrase"/>
    <property type="match status" value="1"/>
</dbReference>
<accession>A0ABW9YZ15</accession>
<keyword evidence="2" id="KW-0229">DNA integration</keyword>
<dbReference type="RefSeq" id="WP_161725942.1">
    <property type="nucleotide sequence ID" value="NZ_JAAAXI010000027.1"/>
</dbReference>
<keyword evidence="7" id="KW-1185">Reference proteome</keyword>
<evidence type="ECO:0000313" key="7">
    <source>
        <dbReference type="Proteomes" id="UP000818323"/>
    </source>
</evidence>
<evidence type="ECO:0000256" key="1">
    <source>
        <dbReference type="ARBA" id="ARBA00008857"/>
    </source>
</evidence>
<evidence type="ECO:0000256" key="2">
    <source>
        <dbReference type="ARBA" id="ARBA00022908"/>
    </source>
</evidence>
<dbReference type="InterPro" id="IPR050090">
    <property type="entry name" value="Tyrosine_recombinase_XerCD"/>
</dbReference>
<dbReference type="PANTHER" id="PTHR30349:SF64">
    <property type="entry name" value="PROPHAGE INTEGRASE INTD-RELATED"/>
    <property type="match status" value="1"/>
</dbReference>
<comment type="similarity">
    <text evidence="1">Belongs to the 'phage' integrase family.</text>
</comment>
<dbReference type="SUPFAM" id="SSF56349">
    <property type="entry name" value="DNA breaking-rejoining enzymes"/>
    <property type="match status" value="1"/>
</dbReference>
<evidence type="ECO:0000313" key="6">
    <source>
        <dbReference type="EMBL" id="NBJ24081.1"/>
    </source>
</evidence>
<keyword evidence="4" id="KW-0233">DNA recombination</keyword>
<dbReference type="Gene3D" id="1.10.150.130">
    <property type="match status" value="1"/>
</dbReference>
<dbReference type="EMBL" id="JAAAXJ010000003">
    <property type="protein sequence ID" value="NBJ24081.1"/>
    <property type="molecule type" value="Genomic_DNA"/>
</dbReference>
<reference evidence="6 7" key="1">
    <citation type="submission" date="2020-01" db="EMBL/GenBank/DDBJ databases">
        <title>Microvirga sp. nov., an arsenate reduction bacterium isolated from Tibet hotspring sediments.</title>
        <authorList>
            <person name="Yuan C.-G."/>
        </authorList>
    </citation>
    <scope>NUCLEOTIDE SEQUENCE [LARGE SCALE GENOMIC DNA]</scope>
    <source>
        <strain evidence="6 7">SYSU G3D203</strain>
    </source>
</reference>
<organism evidence="6 7">
    <name type="scientific">Microvirga arsenatis</name>
    <dbReference type="NCBI Taxonomy" id="2692265"/>
    <lineage>
        <taxon>Bacteria</taxon>
        <taxon>Pseudomonadati</taxon>
        <taxon>Pseudomonadota</taxon>
        <taxon>Alphaproteobacteria</taxon>
        <taxon>Hyphomicrobiales</taxon>
        <taxon>Methylobacteriaceae</taxon>
        <taxon>Microvirga</taxon>
    </lineage>
</organism>
<sequence>MRVMLKGIHRVPRRLADGTKTIYYYAWRGGPRLRGEPGSSEFLASYQEAHKGRTIAADGTLHQLVTEFRGSSEYKSLSDSSKRAYQTYLNLIDAEFGDLPLEALTAPEIRGDFKAWRDGMADTPRKADYAWTVLARVLSVAKDRGRITVNPCERGGRLYKADRNDLIWTEDTLRRLFTVASPEVMSVVIFGLWTGQRQGDLLRLPWSAYDGKYLRLKQGKTGARVTVPVGVRLAEEIGSLKKHGTIMLTSSDKTPWTSDGFRASFRKACAKAGIGDLHFNDLRGTAVTRLAIAGATEFEIAAITGHTVKDVHSILDRHYLSRDVVLAENAIRKLEAHNAQGRSSA</sequence>
<dbReference type="Gene3D" id="1.10.443.10">
    <property type="entry name" value="Intergrase catalytic core"/>
    <property type="match status" value="1"/>
</dbReference>
<dbReference type="InterPro" id="IPR010998">
    <property type="entry name" value="Integrase_recombinase_N"/>
</dbReference>
<dbReference type="Proteomes" id="UP000818323">
    <property type="component" value="Unassembled WGS sequence"/>
</dbReference>
<dbReference type="InterPro" id="IPR013762">
    <property type="entry name" value="Integrase-like_cat_sf"/>
</dbReference>
<evidence type="ECO:0000259" key="5">
    <source>
        <dbReference type="PROSITE" id="PS51898"/>
    </source>
</evidence>
<dbReference type="PANTHER" id="PTHR30349">
    <property type="entry name" value="PHAGE INTEGRASE-RELATED"/>
    <property type="match status" value="1"/>
</dbReference>
<name>A0ABW9YZ15_9HYPH</name>
<dbReference type="InterPro" id="IPR002104">
    <property type="entry name" value="Integrase_catalytic"/>
</dbReference>
<protein>
    <submittedName>
        <fullName evidence="6">Tyrosine-type recombinase/integrase</fullName>
    </submittedName>
</protein>
<dbReference type="PROSITE" id="PS51898">
    <property type="entry name" value="TYR_RECOMBINASE"/>
    <property type="match status" value="1"/>
</dbReference>
<gene>
    <name evidence="6" type="ORF">GR303_06895</name>
</gene>
<dbReference type="InterPro" id="IPR011010">
    <property type="entry name" value="DNA_brk_join_enz"/>
</dbReference>
<keyword evidence="3" id="KW-0238">DNA-binding</keyword>
<evidence type="ECO:0000256" key="4">
    <source>
        <dbReference type="ARBA" id="ARBA00023172"/>
    </source>
</evidence>
<evidence type="ECO:0000256" key="3">
    <source>
        <dbReference type="ARBA" id="ARBA00023125"/>
    </source>
</evidence>
<proteinExistence type="inferred from homology"/>
<feature type="domain" description="Tyr recombinase" evidence="5">
    <location>
        <begin position="163"/>
        <end position="332"/>
    </location>
</feature>